<evidence type="ECO:0000313" key="2">
    <source>
        <dbReference type="Proteomes" id="UP000233060"/>
    </source>
</evidence>
<reference evidence="1" key="1">
    <citation type="submission" date="2025-08" db="UniProtKB">
        <authorList>
            <consortium name="Ensembl"/>
        </authorList>
    </citation>
    <scope>IDENTIFICATION</scope>
</reference>
<keyword evidence="2" id="KW-1185">Reference proteome</keyword>
<dbReference type="Proteomes" id="UP000233060">
    <property type="component" value="Unassembled WGS sequence"/>
</dbReference>
<evidence type="ECO:0000313" key="1">
    <source>
        <dbReference type="Ensembl" id="ENSCATP00000033428.1"/>
    </source>
</evidence>
<protein>
    <submittedName>
        <fullName evidence="1">Uncharacterized protein</fullName>
    </submittedName>
</protein>
<dbReference type="OMA" id="YQRESYI"/>
<organism evidence="1 2">
    <name type="scientific">Cercocebus atys</name>
    <name type="common">Sooty mangabey</name>
    <name type="synonym">Cercocebus torquatus atys</name>
    <dbReference type="NCBI Taxonomy" id="9531"/>
    <lineage>
        <taxon>Eukaryota</taxon>
        <taxon>Metazoa</taxon>
        <taxon>Chordata</taxon>
        <taxon>Craniata</taxon>
        <taxon>Vertebrata</taxon>
        <taxon>Euteleostomi</taxon>
        <taxon>Mammalia</taxon>
        <taxon>Eutheria</taxon>
        <taxon>Euarchontoglires</taxon>
        <taxon>Primates</taxon>
        <taxon>Haplorrhini</taxon>
        <taxon>Catarrhini</taxon>
        <taxon>Cercopithecidae</taxon>
        <taxon>Cercopithecinae</taxon>
        <taxon>Cercocebus</taxon>
    </lineage>
</organism>
<name>A0A2K5N7E9_CERAT</name>
<sequence>MDMMQTLRVIPSLTLILHLYAKNLYRYIRKRKQKKVKMSLLLYQRESYIF</sequence>
<dbReference type="GeneTree" id="ENSGT00910000148414"/>
<dbReference type="AlphaFoldDB" id="A0A2K5N7E9"/>
<dbReference type="Ensembl" id="ENSCATT00000057701.1">
    <property type="protein sequence ID" value="ENSCATP00000033428.1"/>
    <property type="gene ID" value="ENSCATG00000039719.1"/>
</dbReference>
<reference evidence="1" key="2">
    <citation type="submission" date="2025-09" db="UniProtKB">
        <authorList>
            <consortium name="Ensembl"/>
        </authorList>
    </citation>
    <scope>IDENTIFICATION</scope>
</reference>
<accession>A0A2K5N7E9</accession>
<dbReference type="Bgee" id="ENSCATG00000039719">
    <property type="expression patterns" value="Expressed in liver and 9 other cell types or tissues"/>
</dbReference>
<proteinExistence type="predicted"/>